<dbReference type="Pfam" id="PF12146">
    <property type="entry name" value="Hydrolase_4"/>
    <property type="match status" value="1"/>
</dbReference>
<reference evidence="2 3" key="1">
    <citation type="journal article" date="2016" name="Nat. Commun.">
        <title>Thousands of microbial genomes shed light on interconnected biogeochemical processes in an aquifer system.</title>
        <authorList>
            <person name="Anantharaman K."/>
            <person name="Brown C.T."/>
            <person name="Hug L.A."/>
            <person name="Sharon I."/>
            <person name="Castelle C.J."/>
            <person name="Probst A.J."/>
            <person name="Thomas B.C."/>
            <person name="Singh A."/>
            <person name="Wilkins M.J."/>
            <person name="Karaoz U."/>
            <person name="Brodie E.L."/>
            <person name="Williams K.H."/>
            <person name="Hubbard S.S."/>
            <person name="Banfield J.F."/>
        </authorList>
    </citation>
    <scope>NUCLEOTIDE SEQUENCE [LARGE SCALE GENOMIC DNA]</scope>
</reference>
<name>A0A1F6DM99_9BACT</name>
<accession>A0A1F6DM99</accession>
<dbReference type="InterPro" id="IPR029058">
    <property type="entry name" value="AB_hydrolase_fold"/>
</dbReference>
<feature type="domain" description="Serine aminopeptidase S33" evidence="1">
    <location>
        <begin position="27"/>
        <end position="133"/>
    </location>
</feature>
<proteinExistence type="predicted"/>
<evidence type="ECO:0000259" key="1">
    <source>
        <dbReference type="Pfam" id="PF12146"/>
    </source>
</evidence>
<dbReference type="STRING" id="1798495.A3C19_01120"/>
<protein>
    <recommendedName>
        <fullName evidence="1">Serine aminopeptidase S33 domain-containing protein</fullName>
    </recommendedName>
</protein>
<dbReference type="Gene3D" id="3.40.50.1820">
    <property type="entry name" value="alpha/beta hydrolase"/>
    <property type="match status" value="1"/>
</dbReference>
<dbReference type="AlphaFoldDB" id="A0A1F6DM99"/>
<dbReference type="PANTHER" id="PTHR42886:SF29">
    <property type="entry name" value="PUMMELIG, ISOFORM A"/>
    <property type="match status" value="1"/>
</dbReference>
<evidence type="ECO:0000313" key="2">
    <source>
        <dbReference type="EMBL" id="OGG62565.1"/>
    </source>
</evidence>
<dbReference type="EMBL" id="MFLI01000006">
    <property type="protein sequence ID" value="OGG62565.1"/>
    <property type="molecule type" value="Genomic_DNA"/>
</dbReference>
<dbReference type="SUPFAM" id="SSF53474">
    <property type="entry name" value="alpha/beta-Hydrolases"/>
    <property type="match status" value="1"/>
</dbReference>
<dbReference type="Proteomes" id="UP000178532">
    <property type="component" value="Unassembled WGS sequence"/>
</dbReference>
<dbReference type="PANTHER" id="PTHR42886">
    <property type="entry name" value="RE40534P-RELATED"/>
    <property type="match status" value="1"/>
</dbReference>
<organism evidence="2 3">
    <name type="scientific">Candidatus Kaiserbacteria bacterium RIFCSPHIGHO2_02_FULL_54_22</name>
    <dbReference type="NCBI Taxonomy" id="1798495"/>
    <lineage>
        <taxon>Bacteria</taxon>
        <taxon>Candidatus Kaiseribacteriota</taxon>
    </lineage>
</organism>
<comment type="caution">
    <text evidence="2">The sequence shown here is derived from an EMBL/GenBank/DDBJ whole genome shotgun (WGS) entry which is preliminary data.</text>
</comment>
<dbReference type="InterPro" id="IPR022742">
    <property type="entry name" value="Hydrolase_4"/>
</dbReference>
<gene>
    <name evidence="2" type="ORF">A3C19_01120</name>
</gene>
<evidence type="ECO:0000313" key="3">
    <source>
        <dbReference type="Proteomes" id="UP000178532"/>
    </source>
</evidence>
<sequence length="234" mass="26158">MKRKPFNISFGKTTLVGDSIHTKARPQWLFLHGAGLSDRKRFEQFRMLLAQRGIASSSFDFIGHGETGGDLAGSSLESRVAQAAAVIDSWGIPQPLSIVASSMGGYIGIKLTKLYDIQNLVLLAPAAYAMNAYSSPFGPVFTEAIRSPFSWRETDAWEILKNFKGNLLIYAAEKDRVIPHEIIERMYDSARNARFREMNIVKDATHSLAKWLDEQPDSLHEIVEKVLKLSKIDS</sequence>